<protein>
    <submittedName>
        <fullName evidence="3">Uncharacterized protein</fullName>
    </submittedName>
</protein>
<dbReference type="Proteomes" id="UP000887560">
    <property type="component" value="Unplaced"/>
</dbReference>
<sequence length="109" mass="11935">MTVDAYFVDVLYQEIIGEDPMLQENIIGSQDRDITKGEGPTGGGRGKQNKRYHGSGFGDPGGDGAEKAHLNKPAEKAYAHLMTVYASFVHFLDKEIAEDPILQKNIVRG</sequence>
<feature type="region of interest" description="Disordered" evidence="1">
    <location>
        <begin position="26"/>
        <end position="69"/>
    </location>
</feature>
<reference evidence="3" key="1">
    <citation type="submission" date="2022-11" db="UniProtKB">
        <authorList>
            <consortium name="WormBaseParasite"/>
        </authorList>
    </citation>
    <scope>IDENTIFICATION</scope>
</reference>
<evidence type="ECO:0000313" key="3">
    <source>
        <dbReference type="WBParaSite" id="scf7180000418153.g2132"/>
    </source>
</evidence>
<proteinExistence type="predicted"/>
<organism evidence="2 3">
    <name type="scientific">Meloidogyne floridensis</name>
    <dbReference type="NCBI Taxonomy" id="298350"/>
    <lineage>
        <taxon>Eukaryota</taxon>
        <taxon>Metazoa</taxon>
        <taxon>Ecdysozoa</taxon>
        <taxon>Nematoda</taxon>
        <taxon>Chromadorea</taxon>
        <taxon>Rhabditida</taxon>
        <taxon>Tylenchina</taxon>
        <taxon>Tylenchomorpha</taxon>
        <taxon>Tylenchoidea</taxon>
        <taxon>Meloidogynidae</taxon>
        <taxon>Meloidogyninae</taxon>
        <taxon>Meloidogyne</taxon>
    </lineage>
</organism>
<accession>A0A915NFT6</accession>
<name>A0A915NFT6_9BILA</name>
<dbReference type="AlphaFoldDB" id="A0A915NFT6"/>
<dbReference type="WBParaSite" id="scf7180000418153.g2132">
    <property type="protein sequence ID" value="scf7180000418153.g2132"/>
    <property type="gene ID" value="scf7180000418153.g2132"/>
</dbReference>
<evidence type="ECO:0000313" key="2">
    <source>
        <dbReference type="Proteomes" id="UP000887560"/>
    </source>
</evidence>
<evidence type="ECO:0000256" key="1">
    <source>
        <dbReference type="SAM" id="MobiDB-lite"/>
    </source>
</evidence>
<keyword evidence="2" id="KW-1185">Reference proteome</keyword>